<organism evidence="10 11">
    <name type="scientific">Raphidocelis subcapitata</name>
    <dbReference type="NCBI Taxonomy" id="307507"/>
    <lineage>
        <taxon>Eukaryota</taxon>
        <taxon>Viridiplantae</taxon>
        <taxon>Chlorophyta</taxon>
        <taxon>core chlorophytes</taxon>
        <taxon>Chlorophyceae</taxon>
        <taxon>CS clade</taxon>
        <taxon>Sphaeropleales</taxon>
        <taxon>Selenastraceae</taxon>
        <taxon>Raphidocelis</taxon>
    </lineage>
</organism>
<dbReference type="Gene3D" id="3.40.50.2300">
    <property type="match status" value="2"/>
</dbReference>
<dbReference type="AlphaFoldDB" id="A0A2V0P282"/>
<evidence type="ECO:0000256" key="9">
    <source>
        <dbReference type="RuleBase" id="RU369031"/>
    </source>
</evidence>
<accession>A0A2V0P282</accession>
<dbReference type="EMBL" id="BDRX01000022">
    <property type="protein sequence ID" value="GBF91195.1"/>
    <property type="molecule type" value="Genomic_DNA"/>
</dbReference>
<comment type="function">
    <text evidence="9">Protein phosphatase that catalyzes the dephosphorylation of the C-terminal domain of RNA polymerase II. Plays a role in RNA processing and termination.</text>
</comment>
<sequence length="193" mass="22241">MPRLRFAMVCASNMNRSMEAHSVLNKHRLLVRSYGVGQHVKLPGASKDSPNVYEFGTPYQSILDDLSAKDPALYARNGLLDMLRRNVAVKRAPERWQLEREHQFDVAVTFEERVMAALVEDMQTREATSMRPLLVVNIDVKDNHEEAARVAPQALWLCQKLDACECWEDSVDSIVLKFEKQHKRRATYTVCFY</sequence>
<dbReference type="InterPro" id="IPR006811">
    <property type="entry name" value="RNA_pol_II_suA"/>
</dbReference>
<evidence type="ECO:0000313" key="10">
    <source>
        <dbReference type="EMBL" id="GBF91195.1"/>
    </source>
</evidence>
<dbReference type="GO" id="GO:0031124">
    <property type="term" value="P:mRNA 3'-end processing"/>
    <property type="evidence" value="ECO:0007669"/>
    <property type="project" value="UniProtKB-ARBA"/>
</dbReference>
<evidence type="ECO:0000256" key="7">
    <source>
        <dbReference type="ARBA" id="ARBA00047761"/>
    </source>
</evidence>
<dbReference type="PANTHER" id="PTHR20383">
    <property type="entry name" value="RNA POLYMERASE II SUBUNIT A C-TERMINAL DOMAIN PHOSPHATASE"/>
    <property type="match status" value="1"/>
</dbReference>
<evidence type="ECO:0000256" key="6">
    <source>
        <dbReference type="ARBA" id="ARBA00023242"/>
    </source>
</evidence>
<comment type="catalytic activity">
    <reaction evidence="7 9">
        <text>O-phospho-L-seryl-[protein] + H2O = L-seryl-[protein] + phosphate</text>
        <dbReference type="Rhea" id="RHEA:20629"/>
        <dbReference type="Rhea" id="RHEA-COMP:9863"/>
        <dbReference type="Rhea" id="RHEA-COMP:11604"/>
        <dbReference type="ChEBI" id="CHEBI:15377"/>
        <dbReference type="ChEBI" id="CHEBI:29999"/>
        <dbReference type="ChEBI" id="CHEBI:43474"/>
        <dbReference type="ChEBI" id="CHEBI:83421"/>
        <dbReference type="EC" id="3.1.3.16"/>
    </reaction>
</comment>
<dbReference type="STRING" id="307507.A0A2V0P282"/>
<protein>
    <recommendedName>
        <fullName evidence="9">RNA polymerase II subunit A C-terminal domain phosphatase SSU72</fullName>
        <shortName evidence="9">CTD phosphatase SSU72</shortName>
        <ecNumber evidence="9">3.1.3.16</ecNumber>
    </recommendedName>
</protein>
<dbReference type="InParanoid" id="A0A2V0P282"/>
<dbReference type="Pfam" id="PF04722">
    <property type="entry name" value="Ssu72"/>
    <property type="match status" value="1"/>
</dbReference>
<evidence type="ECO:0000256" key="2">
    <source>
        <dbReference type="ARBA" id="ARBA00008978"/>
    </source>
</evidence>
<dbReference type="EC" id="3.1.3.16" evidence="9"/>
<evidence type="ECO:0000313" key="11">
    <source>
        <dbReference type="Proteomes" id="UP000247498"/>
    </source>
</evidence>
<evidence type="ECO:0000256" key="4">
    <source>
        <dbReference type="ARBA" id="ARBA00022801"/>
    </source>
</evidence>
<keyword evidence="3 9" id="KW-0507">mRNA processing</keyword>
<comment type="subcellular location">
    <subcellularLocation>
        <location evidence="1 9">Nucleus</location>
    </subcellularLocation>
</comment>
<keyword evidence="11" id="KW-1185">Reference proteome</keyword>
<evidence type="ECO:0000256" key="8">
    <source>
        <dbReference type="ARBA" id="ARBA00048336"/>
    </source>
</evidence>
<comment type="similarity">
    <text evidence="2 9">Belongs to the SSU72 phosphatase family.</text>
</comment>
<dbReference type="Proteomes" id="UP000247498">
    <property type="component" value="Unassembled WGS sequence"/>
</dbReference>
<proteinExistence type="inferred from homology"/>
<keyword evidence="6 9" id="KW-0539">Nucleus</keyword>
<dbReference type="OrthoDB" id="57957at2759"/>
<reference evidence="10 11" key="1">
    <citation type="journal article" date="2018" name="Sci. Rep.">
        <title>Raphidocelis subcapitata (=Pseudokirchneriella subcapitata) provides an insight into genome evolution and environmental adaptations in the Sphaeropleales.</title>
        <authorList>
            <person name="Suzuki S."/>
            <person name="Yamaguchi H."/>
            <person name="Nakajima N."/>
            <person name="Kawachi M."/>
        </authorList>
    </citation>
    <scope>NUCLEOTIDE SEQUENCE [LARGE SCALE GENOMIC DNA]</scope>
    <source>
        <strain evidence="10 11">NIES-35</strain>
    </source>
</reference>
<dbReference type="GO" id="GO:0005634">
    <property type="term" value="C:nucleus"/>
    <property type="evidence" value="ECO:0007669"/>
    <property type="project" value="UniProtKB-SubCell"/>
</dbReference>
<gene>
    <name evidence="10" type="ORF">Rsub_04864</name>
</gene>
<evidence type="ECO:0000256" key="1">
    <source>
        <dbReference type="ARBA" id="ARBA00004123"/>
    </source>
</evidence>
<keyword evidence="5 9" id="KW-0904">Protein phosphatase</keyword>
<comment type="caution">
    <text evidence="10">The sequence shown here is derived from an EMBL/GenBank/DDBJ whole genome shotgun (WGS) entry which is preliminary data.</text>
</comment>
<dbReference type="GO" id="GO:0008420">
    <property type="term" value="F:RNA polymerase II CTD heptapeptide repeat phosphatase activity"/>
    <property type="evidence" value="ECO:0007669"/>
    <property type="project" value="UniProtKB-ARBA"/>
</dbReference>
<comment type="catalytic activity">
    <reaction evidence="8 9">
        <text>O-phospho-L-threonyl-[protein] + H2O = L-threonyl-[protein] + phosphate</text>
        <dbReference type="Rhea" id="RHEA:47004"/>
        <dbReference type="Rhea" id="RHEA-COMP:11060"/>
        <dbReference type="Rhea" id="RHEA-COMP:11605"/>
        <dbReference type="ChEBI" id="CHEBI:15377"/>
        <dbReference type="ChEBI" id="CHEBI:30013"/>
        <dbReference type="ChEBI" id="CHEBI:43474"/>
        <dbReference type="ChEBI" id="CHEBI:61977"/>
        <dbReference type="EC" id="3.1.3.16"/>
    </reaction>
</comment>
<evidence type="ECO:0000256" key="5">
    <source>
        <dbReference type="ARBA" id="ARBA00022912"/>
    </source>
</evidence>
<dbReference type="FunCoup" id="A0A2V0P282">
    <property type="interactions" value="2009"/>
</dbReference>
<evidence type="ECO:0000256" key="3">
    <source>
        <dbReference type="ARBA" id="ARBA00022664"/>
    </source>
</evidence>
<keyword evidence="4 9" id="KW-0378">Hydrolase</keyword>
<name>A0A2V0P282_9CHLO</name>
<dbReference type="FunFam" id="3.40.50.2300:FF:000039">
    <property type="entry name" value="RNA polymerase II subunit A C-terminal domain phosphatase"/>
    <property type="match status" value="1"/>
</dbReference>